<protein>
    <recommendedName>
        <fullName evidence="1">RGS domain-containing protein</fullName>
    </recommendedName>
</protein>
<dbReference type="Proteomes" id="UP000827986">
    <property type="component" value="Unassembled WGS sequence"/>
</dbReference>
<keyword evidence="3" id="KW-1185">Reference proteome</keyword>
<evidence type="ECO:0000313" key="3">
    <source>
        <dbReference type="Proteomes" id="UP000827986"/>
    </source>
</evidence>
<dbReference type="PANTHER" id="PTHR10845">
    <property type="entry name" value="REGULATOR OF G PROTEIN SIGNALING"/>
    <property type="match status" value="1"/>
</dbReference>
<proteinExistence type="predicted"/>
<reference evidence="2" key="1">
    <citation type="submission" date="2021-09" db="EMBL/GenBank/DDBJ databases">
        <title>The genome of Mauremys mutica provides insights into the evolution of semi-aquatic lifestyle.</title>
        <authorList>
            <person name="Gong S."/>
            <person name="Gao Y."/>
        </authorList>
    </citation>
    <scope>NUCLEOTIDE SEQUENCE</scope>
    <source>
        <strain evidence="2">MM-2020</strain>
        <tissue evidence="2">Muscle</tissue>
    </source>
</reference>
<dbReference type="InterPro" id="IPR044926">
    <property type="entry name" value="RGS_subdomain_2"/>
</dbReference>
<evidence type="ECO:0000313" key="2">
    <source>
        <dbReference type="EMBL" id="KAH1166576.1"/>
    </source>
</evidence>
<evidence type="ECO:0000259" key="1">
    <source>
        <dbReference type="PROSITE" id="PS50132"/>
    </source>
</evidence>
<dbReference type="Pfam" id="PF00615">
    <property type="entry name" value="RGS"/>
    <property type="match status" value="2"/>
</dbReference>
<dbReference type="SMART" id="SM00315">
    <property type="entry name" value="RGS"/>
    <property type="match status" value="2"/>
</dbReference>
<organism evidence="2 3">
    <name type="scientific">Mauremys mutica</name>
    <name type="common">yellowpond turtle</name>
    <dbReference type="NCBI Taxonomy" id="74926"/>
    <lineage>
        <taxon>Eukaryota</taxon>
        <taxon>Metazoa</taxon>
        <taxon>Chordata</taxon>
        <taxon>Craniata</taxon>
        <taxon>Vertebrata</taxon>
        <taxon>Euteleostomi</taxon>
        <taxon>Archelosauria</taxon>
        <taxon>Testudinata</taxon>
        <taxon>Testudines</taxon>
        <taxon>Cryptodira</taxon>
        <taxon>Durocryptodira</taxon>
        <taxon>Testudinoidea</taxon>
        <taxon>Geoemydidae</taxon>
        <taxon>Geoemydinae</taxon>
        <taxon>Mauremys</taxon>
    </lineage>
</organism>
<dbReference type="AlphaFoldDB" id="A0A9D4AS71"/>
<dbReference type="Gene3D" id="1.10.196.10">
    <property type="match status" value="2"/>
</dbReference>
<dbReference type="EMBL" id="JAHDVG010000487">
    <property type="protein sequence ID" value="KAH1166576.1"/>
    <property type="molecule type" value="Genomic_DNA"/>
</dbReference>
<dbReference type="InterPro" id="IPR036305">
    <property type="entry name" value="RGS_sf"/>
</dbReference>
<name>A0A9D4AS71_9SAUR</name>
<dbReference type="InterPro" id="IPR024066">
    <property type="entry name" value="RGS_subdom1/3"/>
</dbReference>
<feature type="domain" description="RGS" evidence="1">
    <location>
        <begin position="170"/>
        <end position="285"/>
    </location>
</feature>
<dbReference type="FunFam" id="1.10.167.10:FF:000001">
    <property type="entry name" value="Putative regulator of g-protein signaling 12"/>
    <property type="match status" value="2"/>
</dbReference>
<feature type="domain" description="RGS" evidence="1">
    <location>
        <begin position="6"/>
        <end position="122"/>
    </location>
</feature>
<gene>
    <name evidence="2" type="ORF">KIL84_015748</name>
</gene>
<sequence>MAWSESVDTLLANKDGLAAFRTFLKSEFSEENIDFWMACEDFKKTKSSAKIASKAQKIYSEFIQADAPREINIDFTTRDHISQNISEPTLKCFDDAQRLIYSLMAKDSFPRFLRSEVYKELEREVDEAVTPDSIRPLYWSCSRIEVDEASTSEDYEVRLSAEDVMQWSQSLEKLLASQSGQVAFREFLKSEFSEENIEFWLACEDYKKTKSDHLQDKAEKIYEEFVQIDAAKQINIDYHTRKATAKKAQDPTFTSFDEAQKTVYVLMERDSYPRFLKSEAYLNLLNKLQVNGVK</sequence>
<comment type="caution">
    <text evidence="2">The sequence shown here is derived from an EMBL/GenBank/DDBJ whole genome shotgun (WGS) entry which is preliminary data.</text>
</comment>
<dbReference type="PRINTS" id="PR01301">
    <property type="entry name" value="RGSPROTEIN"/>
</dbReference>
<accession>A0A9D4AS71</accession>
<dbReference type="SUPFAM" id="SSF48097">
    <property type="entry name" value="Regulator of G-protein signaling, RGS"/>
    <property type="match status" value="2"/>
</dbReference>
<dbReference type="PANTHER" id="PTHR10845:SF160">
    <property type="entry name" value="REGULATOR OF G-PROTEIN SIGNALING 21"/>
    <property type="match status" value="1"/>
</dbReference>
<dbReference type="Gene3D" id="1.10.167.10">
    <property type="entry name" value="Regulator of G-protein Signalling 4, domain 2"/>
    <property type="match status" value="2"/>
</dbReference>
<dbReference type="PROSITE" id="PS50132">
    <property type="entry name" value="RGS"/>
    <property type="match status" value="2"/>
</dbReference>
<dbReference type="InterPro" id="IPR016137">
    <property type="entry name" value="RGS"/>
</dbReference>